<keyword evidence="2" id="KW-1185">Reference proteome</keyword>
<comment type="caution">
    <text evidence="1">The sequence shown here is derived from an EMBL/GenBank/DDBJ whole genome shotgun (WGS) entry which is preliminary data.</text>
</comment>
<dbReference type="RefSeq" id="WP_344908086.1">
    <property type="nucleotide sequence ID" value="NZ_BAAAYO010000006.1"/>
</dbReference>
<sequence length="151" mass="16405">MPSIQNPGMPLVRQATGKSDILVPAGRTPRPAHAHYAAARSSTELGHWHWIYFFTYPVNGSAADGHVHDYQGTSRVADYKGVSHFHRFNGTTGPAIALADGTHYHLFSAELNDEPFQLEGGSYLTVLSIPRHTHSFSGPTGPGLGYEPPGW</sequence>
<dbReference type="Pfam" id="PF12788">
    <property type="entry name" value="YmaF"/>
    <property type="match status" value="1"/>
</dbReference>
<dbReference type="Proteomes" id="UP001589619">
    <property type="component" value="Unassembled WGS sequence"/>
</dbReference>
<protein>
    <submittedName>
        <fullName evidence="1">YmaF family protein</fullName>
    </submittedName>
</protein>
<dbReference type="InterPro" id="IPR024307">
    <property type="entry name" value="YmaF"/>
</dbReference>
<accession>A0ABV5W420</accession>
<name>A0ABV5W420_9BACL</name>
<gene>
    <name evidence="1" type="ORF">ACFFNY_27370</name>
</gene>
<organism evidence="1 2">
    <name type="scientific">Paenibacillus hodogayensis</name>
    <dbReference type="NCBI Taxonomy" id="279208"/>
    <lineage>
        <taxon>Bacteria</taxon>
        <taxon>Bacillati</taxon>
        <taxon>Bacillota</taxon>
        <taxon>Bacilli</taxon>
        <taxon>Bacillales</taxon>
        <taxon>Paenibacillaceae</taxon>
        <taxon>Paenibacillus</taxon>
    </lineage>
</organism>
<evidence type="ECO:0000313" key="1">
    <source>
        <dbReference type="EMBL" id="MFB9755312.1"/>
    </source>
</evidence>
<evidence type="ECO:0000313" key="2">
    <source>
        <dbReference type="Proteomes" id="UP001589619"/>
    </source>
</evidence>
<reference evidence="1 2" key="1">
    <citation type="submission" date="2024-09" db="EMBL/GenBank/DDBJ databases">
        <authorList>
            <person name="Sun Q."/>
            <person name="Mori K."/>
        </authorList>
    </citation>
    <scope>NUCLEOTIDE SEQUENCE [LARGE SCALE GENOMIC DNA]</scope>
    <source>
        <strain evidence="1 2">JCM 12520</strain>
    </source>
</reference>
<proteinExistence type="predicted"/>
<dbReference type="EMBL" id="JBHMAG010000018">
    <property type="protein sequence ID" value="MFB9755312.1"/>
    <property type="molecule type" value="Genomic_DNA"/>
</dbReference>